<feature type="region of interest" description="Disordered" evidence="1">
    <location>
        <begin position="1"/>
        <end position="23"/>
    </location>
</feature>
<organism evidence="2 3">
    <name type="scientific">Nocardia coubleae</name>
    <dbReference type="NCBI Taxonomy" id="356147"/>
    <lineage>
        <taxon>Bacteria</taxon>
        <taxon>Bacillati</taxon>
        <taxon>Actinomycetota</taxon>
        <taxon>Actinomycetes</taxon>
        <taxon>Mycobacteriales</taxon>
        <taxon>Nocardiaceae</taxon>
        <taxon>Nocardia</taxon>
    </lineage>
</organism>
<dbReference type="AlphaFoldDB" id="A0A846WED3"/>
<sequence length="71" mass="7356">MSIPTRSGPEGEGSFQPHAGFGALARVDSGEDTAATSISVQRGAVLIAVDHYRHRASPKLAQKDVAAAALR</sequence>
<dbReference type="RefSeq" id="WP_067644544.1">
    <property type="nucleotide sequence ID" value="NZ_JAAXOM010000009.1"/>
</dbReference>
<protein>
    <submittedName>
        <fullName evidence="2">Uncharacterized protein</fullName>
    </submittedName>
</protein>
<keyword evidence="3" id="KW-1185">Reference proteome</keyword>
<reference evidence="2 3" key="1">
    <citation type="submission" date="2020-04" db="EMBL/GenBank/DDBJ databases">
        <title>MicrobeNet Type strains.</title>
        <authorList>
            <person name="Nicholson A.C."/>
        </authorList>
    </citation>
    <scope>NUCLEOTIDE SEQUENCE [LARGE SCALE GENOMIC DNA]</scope>
    <source>
        <strain evidence="2 3">DSM 44960</strain>
    </source>
</reference>
<evidence type="ECO:0000256" key="1">
    <source>
        <dbReference type="SAM" id="MobiDB-lite"/>
    </source>
</evidence>
<dbReference type="Proteomes" id="UP000572007">
    <property type="component" value="Unassembled WGS sequence"/>
</dbReference>
<comment type="caution">
    <text evidence="2">The sequence shown here is derived from an EMBL/GenBank/DDBJ whole genome shotgun (WGS) entry which is preliminary data.</text>
</comment>
<gene>
    <name evidence="2" type="ORF">HGA10_28005</name>
</gene>
<evidence type="ECO:0000313" key="3">
    <source>
        <dbReference type="Proteomes" id="UP000572007"/>
    </source>
</evidence>
<proteinExistence type="predicted"/>
<evidence type="ECO:0000313" key="2">
    <source>
        <dbReference type="EMBL" id="NKX91133.1"/>
    </source>
</evidence>
<name>A0A846WED3_9NOCA</name>
<dbReference type="EMBL" id="JAAXOM010000009">
    <property type="protein sequence ID" value="NKX91133.1"/>
    <property type="molecule type" value="Genomic_DNA"/>
</dbReference>
<accession>A0A846WED3</accession>